<dbReference type="InterPro" id="IPR036986">
    <property type="entry name" value="S4_RNA-bd_sf"/>
</dbReference>
<proteinExistence type="inferred from homology"/>
<evidence type="ECO:0000313" key="14">
    <source>
        <dbReference type="EMBL" id="KDR96681.1"/>
    </source>
</evidence>
<dbReference type="PANTHER" id="PTHR11766:SF0">
    <property type="entry name" value="TYROSINE--TRNA LIGASE, MITOCHONDRIAL"/>
    <property type="match status" value="1"/>
</dbReference>
<dbReference type="InterPro" id="IPR024088">
    <property type="entry name" value="Tyr-tRNA-ligase_bac-type"/>
</dbReference>
<comment type="similarity">
    <text evidence="10 11">Belongs to the class-I aminoacyl-tRNA synthetase family. TyrS type 1 subfamily.</text>
</comment>
<evidence type="ECO:0000256" key="5">
    <source>
        <dbReference type="ARBA" id="ARBA00022840"/>
    </source>
</evidence>
<evidence type="ECO:0000256" key="3">
    <source>
        <dbReference type="ARBA" id="ARBA00022598"/>
    </source>
</evidence>
<dbReference type="Pfam" id="PF00579">
    <property type="entry name" value="tRNA-synt_1b"/>
    <property type="match status" value="1"/>
</dbReference>
<dbReference type="RefSeq" id="WP_038261259.1">
    <property type="nucleotide sequence ID" value="NZ_FSRH01000001.1"/>
</dbReference>
<dbReference type="GO" id="GO:0004831">
    <property type="term" value="F:tyrosine-tRNA ligase activity"/>
    <property type="evidence" value="ECO:0007669"/>
    <property type="project" value="UniProtKB-UniRule"/>
</dbReference>
<keyword evidence="2 11" id="KW-0963">Cytoplasm</keyword>
<dbReference type="HAMAP" id="MF_02006">
    <property type="entry name" value="Tyr_tRNA_synth_type1"/>
    <property type="match status" value="1"/>
</dbReference>
<dbReference type="GO" id="GO:0003723">
    <property type="term" value="F:RNA binding"/>
    <property type="evidence" value="ECO:0007669"/>
    <property type="project" value="UniProtKB-KW"/>
</dbReference>
<evidence type="ECO:0000256" key="6">
    <source>
        <dbReference type="ARBA" id="ARBA00022884"/>
    </source>
</evidence>
<comment type="catalytic activity">
    <reaction evidence="9 11">
        <text>tRNA(Tyr) + L-tyrosine + ATP = L-tyrosyl-tRNA(Tyr) + AMP + diphosphate + H(+)</text>
        <dbReference type="Rhea" id="RHEA:10220"/>
        <dbReference type="Rhea" id="RHEA-COMP:9706"/>
        <dbReference type="Rhea" id="RHEA-COMP:9707"/>
        <dbReference type="ChEBI" id="CHEBI:15378"/>
        <dbReference type="ChEBI" id="CHEBI:30616"/>
        <dbReference type="ChEBI" id="CHEBI:33019"/>
        <dbReference type="ChEBI" id="CHEBI:58315"/>
        <dbReference type="ChEBI" id="CHEBI:78442"/>
        <dbReference type="ChEBI" id="CHEBI:78536"/>
        <dbReference type="ChEBI" id="CHEBI:456215"/>
        <dbReference type="EC" id="6.1.1.1"/>
    </reaction>
</comment>
<keyword evidence="7 11" id="KW-0648">Protein biosynthesis</keyword>
<evidence type="ECO:0000256" key="12">
    <source>
        <dbReference type="PROSITE-ProRule" id="PRU00182"/>
    </source>
</evidence>
<evidence type="ECO:0000256" key="1">
    <source>
        <dbReference type="ARBA" id="ARBA00004496"/>
    </source>
</evidence>
<dbReference type="InterPro" id="IPR001412">
    <property type="entry name" value="aa-tRNA-synth_I_CS"/>
</dbReference>
<evidence type="ECO:0000259" key="13">
    <source>
        <dbReference type="Pfam" id="PF22421"/>
    </source>
</evidence>
<dbReference type="NCBIfam" id="TIGR00234">
    <property type="entry name" value="tyrS"/>
    <property type="match status" value="1"/>
</dbReference>
<dbReference type="Gene3D" id="1.10.240.10">
    <property type="entry name" value="Tyrosyl-Transfer RNA Synthetase"/>
    <property type="match status" value="1"/>
</dbReference>
<evidence type="ECO:0000256" key="4">
    <source>
        <dbReference type="ARBA" id="ARBA00022741"/>
    </source>
</evidence>
<dbReference type="CDD" id="cd00165">
    <property type="entry name" value="S4"/>
    <property type="match status" value="1"/>
</dbReference>
<keyword evidence="8 11" id="KW-0030">Aminoacyl-tRNA synthetase</keyword>
<feature type="short sequence motif" description="'HIGH' region" evidence="11">
    <location>
        <begin position="41"/>
        <end position="50"/>
    </location>
</feature>
<dbReference type="SUPFAM" id="SSF55174">
    <property type="entry name" value="Alpha-L RNA-binding motif"/>
    <property type="match status" value="1"/>
</dbReference>
<dbReference type="InterPro" id="IPR002307">
    <property type="entry name" value="Tyr-tRNA-ligase"/>
</dbReference>
<feature type="binding site" evidence="11">
    <location>
        <position position="169"/>
    </location>
    <ligand>
        <name>L-tyrosine</name>
        <dbReference type="ChEBI" id="CHEBI:58315"/>
    </ligand>
</feature>
<dbReference type="CDD" id="cd00805">
    <property type="entry name" value="TyrRS_core"/>
    <property type="match status" value="1"/>
</dbReference>
<keyword evidence="15" id="KW-1185">Reference proteome</keyword>
<evidence type="ECO:0000256" key="11">
    <source>
        <dbReference type="HAMAP-Rule" id="MF_02006"/>
    </source>
</evidence>
<keyword evidence="5 11" id="KW-0067">ATP-binding</keyword>
<dbReference type="OrthoDB" id="9804243at2"/>
<keyword evidence="4 11" id="KW-0547">Nucleotide-binding</keyword>
<name>A0A069RI62_PEPLI</name>
<gene>
    <name evidence="11 14" type="primary">tyrS</name>
    <name evidence="14" type="ORF">CLIT_2c02870</name>
</gene>
<evidence type="ECO:0000256" key="10">
    <source>
        <dbReference type="ARBA" id="ARBA00060965"/>
    </source>
</evidence>
<feature type="short sequence motif" description="'KMSKS' region" evidence="11">
    <location>
        <begin position="229"/>
        <end position="233"/>
    </location>
</feature>
<dbReference type="Proteomes" id="UP000027946">
    <property type="component" value="Unassembled WGS sequence"/>
</dbReference>
<organism evidence="14 15">
    <name type="scientific">Peptoclostridium litorale DSM 5388</name>
    <dbReference type="NCBI Taxonomy" id="1121324"/>
    <lineage>
        <taxon>Bacteria</taxon>
        <taxon>Bacillati</taxon>
        <taxon>Bacillota</taxon>
        <taxon>Clostridia</taxon>
        <taxon>Peptostreptococcales</taxon>
        <taxon>Peptoclostridiaceae</taxon>
        <taxon>Peptoclostridium</taxon>
    </lineage>
</organism>
<comment type="subunit">
    <text evidence="11">Homodimer.</text>
</comment>
<keyword evidence="6 12" id="KW-0694">RNA-binding</keyword>
<feature type="binding site" evidence="11">
    <location>
        <position position="232"/>
    </location>
    <ligand>
        <name>ATP</name>
        <dbReference type="ChEBI" id="CHEBI:30616"/>
    </ligand>
</feature>
<dbReference type="AlphaFoldDB" id="A0A069RI62"/>
<dbReference type="FunFam" id="1.10.240.10:FF:000001">
    <property type="entry name" value="Tyrosine--tRNA ligase"/>
    <property type="match status" value="1"/>
</dbReference>
<dbReference type="Gene3D" id="3.40.50.620">
    <property type="entry name" value="HUPs"/>
    <property type="match status" value="1"/>
</dbReference>
<evidence type="ECO:0000256" key="7">
    <source>
        <dbReference type="ARBA" id="ARBA00022917"/>
    </source>
</evidence>
<comment type="function">
    <text evidence="11">Catalyzes the attachment of tyrosine to tRNA(Tyr) in a two-step reaction: tyrosine is first activated by ATP to form Tyr-AMP and then transferred to the acceptor end of tRNA(Tyr).</text>
</comment>
<dbReference type="PANTHER" id="PTHR11766">
    <property type="entry name" value="TYROSYL-TRNA SYNTHETASE"/>
    <property type="match status" value="1"/>
</dbReference>
<dbReference type="PROSITE" id="PS00178">
    <property type="entry name" value="AA_TRNA_LIGASE_I"/>
    <property type="match status" value="1"/>
</dbReference>
<feature type="domain" description="Tyrosine--tRNA ligase SYY-like C-terminal" evidence="13">
    <location>
        <begin position="333"/>
        <end position="405"/>
    </location>
</feature>
<dbReference type="STRING" id="1121324.CLIT_2c02870"/>
<dbReference type="InterPro" id="IPR024107">
    <property type="entry name" value="Tyr-tRNA-ligase_bac_1"/>
</dbReference>
<feature type="binding site" evidence="11">
    <location>
        <position position="36"/>
    </location>
    <ligand>
        <name>L-tyrosine</name>
        <dbReference type="ChEBI" id="CHEBI:58315"/>
    </ligand>
</feature>
<dbReference type="GO" id="GO:0005829">
    <property type="term" value="C:cytosol"/>
    <property type="evidence" value="ECO:0007669"/>
    <property type="project" value="TreeGrafter"/>
</dbReference>
<dbReference type="InterPro" id="IPR014729">
    <property type="entry name" value="Rossmann-like_a/b/a_fold"/>
</dbReference>
<keyword evidence="3 11" id="KW-0436">Ligase</keyword>
<dbReference type="InterPro" id="IPR054608">
    <property type="entry name" value="SYY-like_C"/>
</dbReference>
<dbReference type="GO" id="GO:0005524">
    <property type="term" value="F:ATP binding"/>
    <property type="evidence" value="ECO:0007669"/>
    <property type="project" value="UniProtKB-UniRule"/>
</dbReference>
<dbReference type="SUPFAM" id="SSF52374">
    <property type="entry name" value="Nucleotidylyl transferase"/>
    <property type="match status" value="1"/>
</dbReference>
<dbReference type="Pfam" id="PF22421">
    <property type="entry name" value="SYY_C-terminal"/>
    <property type="match status" value="1"/>
</dbReference>
<dbReference type="EMBL" id="JJMM01000002">
    <property type="protein sequence ID" value="KDR96681.1"/>
    <property type="molecule type" value="Genomic_DNA"/>
</dbReference>
<dbReference type="GO" id="GO:0006437">
    <property type="term" value="P:tyrosyl-tRNA aminoacylation"/>
    <property type="evidence" value="ECO:0007669"/>
    <property type="project" value="UniProtKB-UniRule"/>
</dbReference>
<dbReference type="eggNOG" id="COG0162">
    <property type="taxonomic scope" value="Bacteria"/>
</dbReference>
<dbReference type="PRINTS" id="PR01040">
    <property type="entry name" value="TRNASYNTHTYR"/>
</dbReference>
<evidence type="ECO:0000256" key="8">
    <source>
        <dbReference type="ARBA" id="ARBA00023146"/>
    </source>
</evidence>
<dbReference type="Gene3D" id="3.10.290.10">
    <property type="entry name" value="RNA-binding S4 domain"/>
    <property type="match status" value="1"/>
</dbReference>
<dbReference type="FunFam" id="3.40.50.620:FF:000008">
    <property type="entry name" value="Tyrosine--tRNA ligase"/>
    <property type="match status" value="1"/>
</dbReference>
<comment type="subcellular location">
    <subcellularLocation>
        <location evidence="1 11">Cytoplasm</location>
    </subcellularLocation>
</comment>
<reference evidence="14 15" key="1">
    <citation type="submission" date="2014-03" db="EMBL/GenBank/DDBJ databases">
        <title>Genome sequence of Clostridium litorale W6, DSM 5388.</title>
        <authorList>
            <person name="Poehlein A."/>
            <person name="Jagirdar A."/>
            <person name="Khonsari B."/>
            <person name="Chibani C.M."/>
            <person name="Gutierrez Gutierrez D.A."/>
            <person name="Davydova E."/>
            <person name="Alghaithi H.S."/>
            <person name="Nair K.P."/>
            <person name="Dhamotharan K."/>
            <person name="Chandran L."/>
            <person name="G W."/>
            <person name="Daniel R."/>
        </authorList>
    </citation>
    <scope>NUCLEOTIDE SEQUENCE [LARGE SCALE GENOMIC DNA]</scope>
    <source>
        <strain evidence="14 15">W6</strain>
    </source>
</reference>
<protein>
    <recommendedName>
        <fullName evidence="11">Tyrosine--tRNA ligase</fullName>
        <ecNumber evidence="11">6.1.1.1</ecNumber>
    </recommendedName>
    <alternativeName>
        <fullName evidence="11">Tyrosyl-tRNA synthetase</fullName>
        <shortName evidence="11">TyrRS</shortName>
    </alternativeName>
</protein>
<sequence>MERNVFDVLQERGFIKQATHEDEIRELLGKEKVTFYIGFDPTADSLHVGHFVQAIVMMHMQKAGHRPIVLLGGGTTMVGDPTGKTDMRKMMTKDTIQHNAECFKEQLSKFIDFSDGKAIMVNNADWLLNLNYIDFLREVGVHFSVNRMLTAECFKARMEKGLSFLEFNYMIMQGYDFLELYRKYNCRLQFGGDDQWSNIIAGADLIRRVESAPAFGMTFKLLTTSEGKKMGKTEAGAVWLNPEKTSPYDFYQYWRNVADADVENCLSLLTFLPMDEVKRLSSLEGAEINKAKEILAYEVTNLVHGKEEADKAQAAAKALFESGAMAGSIPTTSMPASEFDGGMDILELLVRTELAASKSEARRLVTQGGISVEGEKVADISFAVNSDSFTDGKIMIKKGKKVYHQVELA</sequence>
<dbReference type="InterPro" id="IPR002305">
    <property type="entry name" value="aa-tRNA-synth_Ic"/>
</dbReference>
<evidence type="ECO:0000256" key="9">
    <source>
        <dbReference type="ARBA" id="ARBA00048248"/>
    </source>
</evidence>
<feature type="binding site" evidence="11">
    <location>
        <position position="173"/>
    </location>
    <ligand>
        <name>L-tyrosine</name>
        <dbReference type="ChEBI" id="CHEBI:58315"/>
    </ligand>
</feature>
<accession>A0A069RI62</accession>
<comment type="caution">
    <text evidence="14">The sequence shown here is derived from an EMBL/GenBank/DDBJ whole genome shotgun (WGS) entry which is preliminary data.</text>
</comment>
<evidence type="ECO:0000313" key="15">
    <source>
        <dbReference type="Proteomes" id="UP000027946"/>
    </source>
</evidence>
<dbReference type="PROSITE" id="PS50889">
    <property type="entry name" value="S4"/>
    <property type="match status" value="1"/>
</dbReference>
<evidence type="ECO:0000256" key="2">
    <source>
        <dbReference type="ARBA" id="ARBA00022490"/>
    </source>
</evidence>
<dbReference type="EC" id="6.1.1.1" evidence="11"/>
<dbReference type="GO" id="GO:0042803">
    <property type="term" value="F:protein homodimerization activity"/>
    <property type="evidence" value="ECO:0007669"/>
    <property type="project" value="UniProtKB-ARBA"/>
</dbReference>